<dbReference type="NCBIfam" id="TIGR00377">
    <property type="entry name" value="ant_ant_sig"/>
    <property type="match status" value="1"/>
</dbReference>
<comment type="similarity">
    <text evidence="1 2">Belongs to the anti-sigma-factor antagonist family.</text>
</comment>
<dbReference type="AlphaFoldDB" id="A0A239LJS5"/>
<evidence type="ECO:0000259" key="3">
    <source>
        <dbReference type="PROSITE" id="PS50801"/>
    </source>
</evidence>
<dbReference type="CDD" id="cd07043">
    <property type="entry name" value="STAS_anti-anti-sigma_factors"/>
    <property type="match status" value="1"/>
</dbReference>
<dbReference type="PANTHER" id="PTHR33495">
    <property type="entry name" value="ANTI-SIGMA FACTOR ANTAGONIST TM_1081-RELATED-RELATED"/>
    <property type="match status" value="1"/>
</dbReference>
<dbReference type="STRING" id="398843.A3K89_05340"/>
<name>A0A239LJS5_9NOCA</name>
<evidence type="ECO:0000256" key="1">
    <source>
        <dbReference type="ARBA" id="ARBA00009013"/>
    </source>
</evidence>
<proteinExistence type="inferred from homology"/>
<keyword evidence="5" id="KW-1185">Reference proteome</keyword>
<organism evidence="4 5">
    <name type="scientific">Rhodococcoides kyotonense</name>
    <dbReference type="NCBI Taxonomy" id="398843"/>
    <lineage>
        <taxon>Bacteria</taxon>
        <taxon>Bacillati</taxon>
        <taxon>Actinomycetota</taxon>
        <taxon>Actinomycetes</taxon>
        <taxon>Mycobacteriales</taxon>
        <taxon>Nocardiaceae</taxon>
        <taxon>Rhodococcoides</taxon>
    </lineage>
</organism>
<dbReference type="EMBL" id="FZOW01000013">
    <property type="protein sequence ID" value="SNT30721.1"/>
    <property type="molecule type" value="Genomic_DNA"/>
</dbReference>
<feature type="domain" description="STAS" evidence="3">
    <location>
        <begin position="25"/>
        <end position="133"/>
    </location>
</feature>
<dbReference type="GO" id="GO:0043856">
    <property type="term" value="F:anti-sigma factor antagonist activity"/>
    <property type="evidence" value="ECO:0007669"/>
    <property type="project" value="InterPro"/>
</dbReference>
<dbReference type="SUPFAM" id="SSF52091">
    <property type="entry name" value="SpoIIaa-like"/>
    <property type="match status" value="1"/>
</dbReference>
<evidence type="ECO:0000313" key="5">
    <source>
        <dbReference type="Proteomes" id="UP000198327"/>
    </source>
</evidence>
<evidence type="ECO:0000313" key="4">
    <source>
        <dbReference type="EMBL" id="SNT30721.1"/>
    </source>
</evidence>
<sequence>MAYREVRVSSLLVTVDESGLGPQHFDVAVDWRGDTVVVTVSGELDLVTAPQLQESVTLVLGKSPTALVIDLSDVGFLASAGMSLLASTHQQLGEEAKFAVVADGPATGRPLSLVGLDQLFGIYATVEEALTALATGKS</sequence>
<reference evidence="5" key="1">
    <citation type="submission" date="2017-06" db="EMBL/GenBank/DDBJ databases">
        <authorList>
            <person name="Varghese N."/>
            <person name="Submissions S."/>
        </authorList>
    </citation>
    <scope>NUCLEOTIDE SEQUENCE [LARGE SCALE GENOMIC DNA]</scope>
    <source>
        <strain evidence="5">JCM 23211</strain>
    </source>
</reference>
<protein>
    <recommendedName>
        <fullName evidence="2">Anti-sigma factor antagonist</fullName>
    </recommendedName>
</protein>
<dbReference type="PROSITE" id="PS50801">
    <property type="entry name" value="STAS"/>
    <property type="match status" value="1"/>
</dbReference>
<gene>
    <name evidence="4" type="ORF">SAMN05421642_113109</name>
</gene>
<accession>A0A239LJS5</accession>
<dbReference type="InterPro" id="IPR036513">
    <property type="entry name" value="STAS_dom_sf"/>
</dbReference>
<dbReference type="PANTHER" id="PTHR33495:SF13">
    <property type="entry name" value="ANTI-SIGMA-F FACTOR ANTAGONIST RSFB"/>
    <property type="match status" value="1"/>
</dbReference>
<dbReference type="Pfam" id="PF01740">
    <property type="entry name" value="STAS"/>
    <property type="match status" value="1"/>
</dbReference>
<evidence type="ECO:0000256" key="2">
    <source>
        <dbReference type="RuleBase" id="RU003749"/>
    </source>
</evidence>
<dbReference type="Proteomes" id="UP000198327">
    <property type="component" value="Unassembled WGS sequence"/>
</dbReference>
<dbReference type="InterPro" id="IPR002645">
    <property type="entry name" value="STAS_dom"/>
</dbReference>
<dbReference type="InterPro" id="IPR003658">
    <property type="entry name" value="Anti-sigma_ant"/>
</dbReference>
<dbReference type="Gene3D" id="3.30.750.24">
    <property type="entry name" value="STAS domain"/>
    <property type="match status" value="1"/>
</dbReference>